<sequence length="55" mass="6327">MANFIFPMAPVEQQERIVNKVERFFHICDELKLKLQAAKSTQTYLADSISLSLVN</sequence>
<protein>
    <recommendedName>
        <fullName evidence="4">Type I restriction modification DNA specificity domain-containing protein</fullName>
    </recommendedName>
</protein>
<dbReference type="GO" id="GO:0003677">
    <property type="term" value="F:DNA binding"/>
    <property type="evidence" value="ECO:0007669"/>
    <property type="project" value="UniProtKB-KW"/>
</dbReference>
<accession>A0A382X311</accession>
<evidence type="ECO:0000256" key="1">
    <source>
        <dbReference type="ARBA" id="ARBA00022747"/>
    </source>
</evidence>
<keyword evidence="1" id="KW-0680">Restriction system</keyword>
<name>A0A382X311_9ZZZZ</name>
<gene>
    <name evidence="3" type="ORF">METZ01_LOCUS418451</name>
</gene>
<dbReference type="GO" id="GO:0009307">
    <property type="term" value="P:DNA restriction-modification system"/>
    <property type="evidence" value="ECO:0007669"/>
    <property type="project" value="UniProtKB-KW"/>
</dbReference>
<keyword evidence="2" id="KW-0238">DNA-binding</keyword>
<reference evidence="3" key="1">
    <citation type="submission" date="2018-05" db="EMBL/GenBank/DDBJ databases">
        <authorList>
            <person name="Lanie J.A."/>
            <person name="Ng W.-L."/>
            <person name="Kazmierczak K.M."/>
            <person name="Andrzejewski T.M."/>
            <person name="Davidsen T.M."/>
            <person name="Wayne K.J."/>
            <person name="Tettelin H."/>
            <person name="Glass J.I."/>
            <person name="Rusch D."/>
            <person name="Podicherti R."/>
            <person name="Tsui H.-C.T."/>
            <person name="Winkler M.E."/>
        </authorList>
    </citation>
    <scope>NUCLEOTIDE SEQUENCE</scope>
</reference>
<dbReference type="Gene3D" id="3.90.220.20">
    <property type="entry name" value="DNA methylase specificity domains"/>
    <property type="match status" value="1"/>
</dbReference>
<dbReference type="SUPFAM" id="SSF116734">
    <property type="entry name" value="DNA methylase specificity domain"/>
    <property type="match status" value="1"/>
</dbReference>
<evidence type="ECO:0000256" key="2">
    <source>
        <dbReference type="ARBA" id="ARBA00023125"/>
    </source>
</evidence>
<dbReference type="AlphaFoldDB" id="A0A382X311"/>
<evidence type="ECO:0000313" key="3">
    <source>
        <dbReference type="EMBL" id="SVD65597.1"/>
    </source>
</evidence>
<dbReference type="EMBL" id="UINC01164641">
    <property type="protein sequence ID" value="SVD65597.1"/>
    <property type="molecule type" value="Genomic_DNA"/>
</dbReference>
<dbReference type="InterPro" id="IPR044946">
    <property type="entry name" value="Restrct_endonuc_typeI_TRD_sf"/>
</dbReference>
<evidence type="ECO:0008006" key="4">
    <source>
        <dbReference type="Google" id="ProtNLM"/>
    </source>
</evidence>
<organism evidence="3">
    <name type="scientific">marine metagenome</name>
    <dbReference type="NCBI Taxonomy" id="408172"/>
    <lineage>
        <taxon>unclassified sequences</taxon>
        <taxon>metagenomes</taxon>
        <taxon>ecological metagenomes</taxon>
    </lineage>
</organism>
<proteinExistence type="predicted"/>